<name>A0A702G9L6_SALDZ</name>
<evidence type="ECO:0000313" key="1">
    <source>
        <dbReference type="EMBL" id="HAC6764959.1"/>
    </source>
</evidence>
<sequence>MSKLTRLEKYHLNYVSQRQASKVVAVTPAAMEVEKRAVERESKGQFRIAARLWLLCMDAAVGEVERARIAIRRDQCISKGNGLRRGLLVPGGNVIQNPFKDQRIAELMNSKKVAA</sequence>
<dbReference type="AlphaFoldDB" id="A0A702G9L6"/>
<dbReference type="Pfam" id="PF07026">
    <property type="entry name" value="DUF1317"/>
    <property type="match status" value="1"/>
</dbReference>
<comment type="caution">
    <text evidence="1">The sequence shown here is derived from an EMBL/GenBank/DDBJ whole genome shotgun (WGS) entry which is preliminary data.</text>
</comment>
<gene>
    <name evidence="1" type="ORF">G0D47_09730</name>
</gene>
<accession>A0A702G9L6</accession>
<dbReference type="EMBL" id="DAAMII010000008">
    <property type="protein sequence ID" value="HAC6764959.1"/>
    <property type="molecule type" value="Genomic_DNA"/>
</dbReference>
<organism evidence="1">
    <name type="scientific">Salmonella diarizonae</name>
    <dbReference type="NCBI Taxonomy" id="59204"/>
    <lineage>
        <taxon>Bacteria</taxon>
        <taxon>Pseudomonadati</taxon>
        <taxon>Pseudomonadota</taxon>
        <taxon>Gammaproteobacteria</taxon>
        <taxon>Enterobacterales</taxon>
        <taxon>Enterobacteriaceae</taxon>
        <taxon>Salmonella</taxon>
    </lineage>
</organism>
<proteinExistence type="predicted"/>
<reference evidence="1" key="2">
    <citation type="submission" date="2018-07" db="EMBL/GenBank/DDBJ databases">
        <authorList>
            <consortium name="NCBI Pathogen Detection Project"/>
        </authorList>
    </citation>
    <scope>NUCLEOTIDE SEQUENCE</scope>
    <source>
        <strain evidence="1">11-1391</strain>
    </source>
</reference>
<reference evidence="1" key="1">
    <citation type="journal article" date="2018" name="Genome Biol.">
        <title>SKESA: strategic k-mer extension for scrupulous assemblies.</title>
        <authorList>
            <person name="Souvorov A."/>
            <person name="Agarwala R."/>
            <person name="Lipman D.J."/>
        </authorList>
    </citation>
    <scope>NUCLEOTIDE SEQUENCE</scope>
    <source>
        <strain evidence="1">11-1391</strain>
    </source>
</reference>
<dbReference type="InterPro" id="IPR009750">
    <property type="entry name" value="DUF1317"/>
</dbReference>
<protein>
    <submittedName>
        <fullName evidence="1">DUF1317 family protein</fullName>
    </submittedName>
</protein>